<dbReference type="InterPro" id="IPR023314">
    <property type="entry name" value="Myo_inos_IolC-like_sf"/>
</dbReference>
<protein>
    <submittedName>
        <fullName evidence="7">5-dehydro-2-deoxygluconokinase</fullName>
        <ecNumber evidence="7">2.7.1.92</ecNumber>
    </submittedName>
</protein>
<dbReference type="SUPFAM" id="SSF53613">
    <property type="entry name" value="Ribokinase-like"/>
    <property type="match status" value="1"/>
</dbReference>
<keyword evidence="8" id="KW-1185">Reference proteome</keyword>
<dbReference type="Proteomes" id="UP000323380">
    <property type="component" value="Unassembled WGS sequence"/>
</dbReference>
<dbReference type="STRING" id="1220554.GCA_001552135_03024"/>
<sequence>MSGDGTVFDVITMGRVGVDLYPLQSGVGLDEVESFGKFLGGSATNVAVAAARYGRRSAVVTRTGADPFGRFVRRALGEFGVDDRFVADVPGLPTPVTFCELFPPDDFPLYFYRFPKAPDLEIRAEELDRAAIESARVLWTTMTGLCAEPSRTATLAALGLRRGADITVLDLDYRPMFWESPDEARRWAGEALGHATVAVGNLAECEVAVGERDPERAARALLDRGVRLAVVKRGPEGVLAVAADGATAESPPVPVEVVNGLGAGDAFGGALCHGLLSGWDLPRIMAFANTAGAIVASRLSCADAMPDESEVTALMERGTPA</sequence>
<dbReference type="InterPro" id="IPR029056">
    <property type="entry name" value="Ribokinase-like"/>
</dbReference>
<gene>
    <name evidence="7" type="primary">iolC</name>
    <name evidence="7" type="ORF">FXF69_15780</name>
</gene>
<evidence type="ECO:0000256" key="1">
    <source>
        <dbReference type="ARBA" id="ARBA00010688"/>
    </source>
</evidence>
<dbReference type="EC" id="2.7.1.92" evidence="7"/>
<comment type="similarity">
    <text evidence="1">Belongs to the carbohydrate kinase PfkB family.</text>
</comment>
<evidence type="ECO:0000313" key="8">
    <source>
        <dbReference type="Proteomes" id="UP000323380"/>
    </source>
</evidence>
<proteinExistence type="inferred from homology"/>
<dbReference type="PANTHER" id="PTHR43085:SF49">
    <property type="entry name" value="5-DEHYDRO-2-DEOXYGLUCONOKINASE"/>
    <property type="match status" value="1"/>
</dbReference>
<keyword evidence="4 7" id="KW-0418">Kinase</keyword>
<dbReference type="InterPro" id="IPR030830">
    <property type="entry name" value="Myo_inos_IolC"/>
</dbReference>
<dbReference type="NCBIfam" id="TIGR04382">
    <property type="entry name" value="myo_inos_iolC_N"/>
    <property type="match status" value="1"/>
</dbReference>
<name>A0A5D0NQC1_9ACTN</name>
<dbReference type="GO" id="GO:0005524">
    <property type="term" value="F:ATP binding"/>
    <property type="evidence" value="ECO:0007669"/>
    <property type="project" value="UniProtKB-KW"/>
</dbReference>
<feature type="domain" description="Carbohydrate kinase PfkB" evidence="6">
    <location>
        <begin position="10"/>
        <end position="307"/>
    </location>
</feature>
<dbReference type="Gene3D" id="2.20.150.10">
    <property type="entry name" value="putative 5-dehydro-2- deoxygluconokinase"/>
    <property type="match status" value="1"/>
</dbReference>
<keyword evidence="2 7" id="KW-0808">Transferase</keyword>
<dbReference type="PANTHER" id="PTHR43085">
    <property type="entry name" value="HEXOKINASE FAMILY MEMBER"/>
    <property type="match status" value="1"/>
</dbReference>
<keyword evidence="5" id="KW-0067">ATP-binding</keyword>
<organism evidence="7 8">
    <name type="scientific">Actinomadura chibensis</name>
    <dbReference type="NCBI Taxonomy" id="392828"/>
    <lineage>
        <taxon>Bacteria</taxon>
        <taxon>Bacillati</taxon>
        <taxon>Actinomycetota</taxon>
        <taxon>Actinomycetes</taxon>
        <taxon>Streptosporangiales</taxon>
        <taxon>Thermomonosporaceae</taxon>
        <taxon>Actinomadura</taxon>
    </lineage>
</organism>
<keyword evidence="3" id="KW-0547">Nucleotide-binding</keyword>
<evidence type="ECO:0000259" key="6">
    <source>
        <dbReference type="Pfam" id="PF00294"/>
    </source>
</evidence>
<comment type="caution">
    <text evidence="7">The sequence shown here is derived from an EMBL/GenBank/DDBJ whole genome shotgun (WGS) entry which is preliminary data.</text>
</comment>
<reference evidence="7 8" key="1">
    <citation type="submission" date="2019-08" db="EMBL/GenBank/DDBJ databases">
        <title>Actinomadura sp. nov. CYP1-5 isolated from mountain soil.</title>
        <authorList>
            <person name="Songsumanus A."/>
            <person name="Kuncharoen N."/>
            <person name="Kudo T."/>
            <person name="Yuki M."/>
            <person name="Igarashi Y."/>
            <person name="Tanasupawat S."/>
        </authorList>
    </citation>
    <scope>NUCLEOTIDE SEQUENCE [LARGE SCALE GENOMIC DNA]</scope>
    <source>
        <strain evidence="7 8">JCM 14158</strain>
    </source>
</reference>
<dbReference type="Pfam" id="PF00294">
    <property type="entry name" value="PfkB"/>
    <property type="match status" value="1"/>
</dbReference>
<evidence type="ECO:0000256" key="5">
    <source>
        <dbReference type="ARBA" id="ARBA00022840"/>
    </source>
</evidence>
<dbReference type="EMBL" id="VSFG01000002">
    <property type="protein sequence ID" value="TYB46667.1"/>
    <property type="molecule type" value="Genomic_DNA"/>
</dbReference>
<dbReference type="CDD" id="cd01166">
    <property type="entry name" value="KdgK"/>
    <property type="match status" value="1"/>
</dbReference>
<dbReference type="InterPro" id="IPR011611">
    <property type="entry name" value="PfkB_dom"/>
</dbReference>
<dbReference type="RefSeq" id="WP_067891135.1">
    <property type="nucleotide sequence ID" value="NZ_VSFG01000002.1"/>
</dbReference>
<accession>A0A5D0NQC1</accession>
<evidence type="ECO:0000256" key="2">
    <source>
        <dbReference type="ARBA" id="ARBA00022679"/>
    </source>
</evidence>
<evidence type="ECO:0000313" key="7">
    <source>
        <dbReference type="EMBL" id="TYB46667.1"/>
    </source>
</evidence>
<dbReference type="InterPro" id="IPR050306">
    <property type="entry name" value="PfkB_Carbo_kinase"/>
</dbReference>
<evidence type="ECO:0000256" key="3">
    <source>
        <dbReference type="ARBA" id="ARBA00022741"/>
    </source>
</evidence>
<dbReference type="GO" id="GO:0047590">
    <property type="term" value="F:5-dehydro-2-deoxygluconokinase activity"/>
    <property type="evidence" value="ECO:0007669"/>
    <property type="project" value="UniProtKB-EC"/>
</dbReference>
<dbReference type="AlphaFoldDB" id="A0A5D0NQC1"/>
<dbReference type="Gene3D" id="3.40.1190.20">
    <property type="match status" value="1"/>
</dbReference>
<evidence type="ECO:0000256" key="4">
    <source>
        <dbReference type="ARBA" id="ARBA00022777"/>
    </source>
</evidence>